<protein>
    <submittedName>
        <fullName evidence="4">Movement protein</fullName>
    </submittedName>
</protein>
<evidence type="ECO:0000256" key="1">
    <source>
        <dbReference type="ARBA" id="ARBA00022448"/>
    </source>
</evidence>
<dbReference type="Pfam" id="PF00803">
    <property type="entry name" value="3A"/>
    <property type="match status" value="1"/>
</dbReference>
<sequence length="311" mass="34068">MSLAAFAGAATSSSSASSLEELHSILNDKYDEKNVLSKRLARTINCRNLSGVAWLTPDNMLQRVNDFVTRIYEDKGVSDEASQNSYRHYSDFLLLVVPTVGTTRAISANLFLVDSDDPTNVLNGDQEVDIDSSDGPVLVGFNMGHCVVNRDRTHVSGAETHRRVGLCWDITVDGEQGSAQNTTTYFSIKATWRRKISLKPSYYKVGSPLVIPIDVGFCEHVMSKNPTLVRQFVRAGLDVSRHMKFAPTVKNNLSLVSDVDKKIMDASEVKVVKPVVKRKSKRGRATSRGSVPSRASSADSMVSRNSAGVIP</sequence>
<evidence type="ECO:0000256" key="2">
    <source>
        <dbReference type="ARBA" id="ARBA00023031"/>
    </source>
</evidence>
<organism evidence="4">
    <name type="scientific">Blueberry necrotic ring blotch virus</name>
    <dbReference type="NCBI Taxonomy" id="1094249"/>
    <lineage>
        <taxon>Viruses</taxon>
        <taxon>Riboviria</taxon>
        <taxon>Orthornavirae</taxon>
        <taxon>Kitrinoviricota</taxon>
        <taxon>Alsuviricetes</taxon>
        <taxon>Martellivirales</taxon>
        <taxon>Kitaviridae</taxon>
        <taxon>Blunervirus</taxon>
        <taxon>Blunervirus vaccinii</taxon>
    </lineage>
</organism>
<reference evidence="4" key="1">
    <citation type="journal article" date="2013" name="Arch. Virol.">
        <title>A variant of Blueberry necrotic ring blotch virus associated with red lesions in blueberry.</title>
        <authorList>
            <person name="Cantu-Iris M."/>
            <person name="Harmon P.F."/>
            <person name="Londono A."/>
            <person name="Polston J.E."/>
        </authorList>
    </citation>
    <scope>NUCLEOTIDE SEQUENCE</scope>
    <source>
        <strain evidence="4">BNRBV-RL</strain>
    </source>
</reference>
<name>M4YFU4_9VIRU</name>
<evidence type="ECO:0000313" key="4">
    <source>
        <dbReference type="EMBL" id="AGI44303.1"/>
    </source>
</evidence>
<proteinExistence type="predicted"/>
<feature type="compositionally biased region" description="Basic residues" evidence="3">
    <location>
        <begin position="275"/>
        <end position="285"/>
    </location>
</feature>
<dbReference type="InterPro" id="IPR000603">
    <property type="entry name" value="MPV"/>
</dbReference>
<feature type="compositionally biased region" description="Polar residues" evidence="3">
    <location>
        <begin position="287"/>
        <end position="311"/>
    </location>
</feature>
<dbReference type="GO" id="GO:0046740">
    <property type="term" value="P:transport of virus in host, cell to cell"/>
    <property type="evidence" value="ECO:0007669"/>
    <property type="project" value="UniProtKB-KW"/>
</dbReference>
<accession>M4YFU4</accession>
<evidence type="ECO:0000256" key="3">
    <source>
        <dbReference type="SAM" id="MobiDB-lite"/>
    </source>
</evidence>
<keyword evidence="2" id="KW-0916">Viral movement protein</keyword>
<dbReference type="EMBL" id="KC433319">
    <property type="protein sequence ID" value="AGI44303.1"/>
    <property type="molecule type" value="Genomic_RNA"/>
</dbReference>
<keyword evidence="1" id="KW-0813">Transport</keyword>
<feature type="region of interest" description="Disordered" evidence="3">
    <location>
        <begin position="275"/>
        <end position="311"/>
    </location>
</feature>